<protein>
    <submittedName>
        <fullName evidence="1">Uncharacterized protein</fullName>
    </submittedName>
</protein>
<dbReference type="OrthoDB" id="78105at2759"/>
<proteinExistence type="predicted"/>
<dbReference type="eggNOG" id="ENOG502QPK2">
    <property type="taxonomic scope" value="Eukaryota"/>
</dbReference>
<dbReference type="AlphaFoldDB" id="T0RQ07"/>
<dbReference type="VEuPathDB" id="FungiDB:SDRG_10288"/>
<dbReference type="RefSeq" id="XP_008614494.1">
    <property type="nucleotide sequence ID" value="XM_008616272.1"/>
</dbReference>
<gene>
    <name evidence="1" type="ORF">SDRG_10288</name>
</gene>
<organism evidence="1 2">
    <name type="scientific">Saprolegnia diclina (strain VS20)</name>
    <dbReference type="NCBI Taxonomy" id="1156394"/>
    <lineage>
        <taxon>Eukaryota</taxon>
        <taxon>Sar</taxon>
        <taxon>Stramenopiles</taxon>
        <taxon>Oomycota</taxon>
        <taxon>Saprolegniomycetes</taxon>
        <taxon>Saprolegniales</taxon>
        <taxon>Saprolegniaceae</taxon>
        <taxon>Saprolegnia</taxon>
    </lineage>
</organism>
<dbReference type="InParanoid" id="T0RQ07"/>
<dbReference type="GeneID" id="19951015"/>
<dbReference type="Proteomes" id="UP000030762">
    <property type="component" value="Unassembled WGS sequence"/>
</dbReference>
<sequence length="503" mass="55881">MADLEKLRLKVEPQPPAFPFVGEPFDITVYMVDEAGDLKTGLQVPLQLRLLAGEKPLENDQDLIVVDASTPAVVDGSGICKLRMTVHTSSAAHQSQPFQLEITPADSGIAPVFTSAMTVVQHHLVVQDALPDVWYKDEGSRDKCLEIAVHLVDHTGARVKNRPLPLTMTLLYESGVVVFKQDILKVSPESERGIDVHGRALLRVRIEDVSRNHQSQPFRLKIEPTESTDVAPDITSAITVRSKRNKRPAQQTSEATIADLVSAEDSCASSTESPPRKRHCRDERVIPPSLSRVLQWTRSVLKGFEALEWQQVGYETHVDGSLDYRRPLYRCPACWRYKDMLTYSSQHHAPHCVIANALLTYATETVYDYEALLQQLQPATEPPTETRSPSLIVTYEEHVFCIVAQLAVLSAGACVGFPAFDSAFSLVGFYQAVTTTTTSMVFCPLASVPSLTRADVDRLEMSTHHALFELSPALFRLDAFGGDLEKLKERALLYFWESNLVAA</sequence>
<dbReference type="EMBL" id="JH767165">
    <property type="protein sequence ID" value="EQC32092.1"/>
    <property type="molecule type" value="Genomic_DNA"/>
</dbReference>
<name>T0RQ07_SAPDV</name>
<evidence type="ECO:0000313" key="1">
    <source>
        <dbReference type="EMBL" id="EQC32092.1"/>
    </source>
</evidence>
<keyword evidence="2" id="KW-1185">Reference proteome</keyword>
<reference evidence="1 2" key="1">
    <citation type="submission" date="2012-04" db="EMBL/GenBank/DDBJ databases">
        <title>The Genome Sequence of Saprolegnia declina VS20.</title>
        <authorList>
            <consortium name="The Broad Institute Genome Sequencing Platform"/>
            <person name="Russ C."/>
            <person name="Nusbaum C."/>
            <person name="Tyler B."/>
            <person name="van West P."/>
            <person name="Dieguez-Uribeondo J."/>
            <person name="de Bruijn I."/>
            <person name="Tripathy S."/>
            <person name="Jiang R."/>
            <person name="Young S.K."/>
            <person name="Zeng Q."/>
            <person name="Gargeya S."/>
            <person name="Fitzgerald M."/>
            <person name="Haas B."/>
            <person name="Abouelleil A."/>
            <person name="Alvarado L."/>
            <person name="Arachchi H.M."/>
            <person name="Berlin A."/>
            <person name="Chapman S.B."/>
            <person name="Goldberg J."/>
            <person name="Griggs A."/>
            <person name="Gujja S."/>
            <person name="Hansen M."/>
            <person name="Howarth C."/>
            <person name="Imamovic A."/>
            <person name="Larimer J."/>
            <person name="McCowen C."/>
            <person name="Montmayeur A."/>
            <person name="Murphy C."/>
            <person name="Neiman D."/>
            <person name="Pearson M."/>
            <person name="Priest M."/>
            <person name="Roberts A."/>
            <person name="Saif S."/>
            <person name="Shea T."/>
            <person name="Sisk P."/>
            <person name="Sykes S."/>
            <person name="Wortman J."/>
            <person name="Nusbaum C."/>
            <person name="Birren B."/>
        </authorList>
    </citation>
    <scope>NUCLEOTIDE SEQUENCE [LARGE SCALE GENOMIC DNA]</scope>
    <source>
        <strain evidence="1 2">VS20</strain>
    </source>
</reference>
<evidence type="ECO:0000313" key="2">
    <source>
        <dbReference type="Proteomes" id="UP000030762"/>
    </source>
</evidence>
<accession>T0RQ07</accession>
<dbReference type="OMA" id="LEMSTHH"/>